<sequence>MTYDSLFPNGISSQFLISSNLKFFRIVKEQNGSCMLIGYFITWDALSHRISHLQQWKDTDLAWCRHSTSSYCSHNLKPSSTKKDNLPNDRETPAPE</sequence>
<dbReference type="Proteomes" id="UP000247702">
    <property type="component" value="Unassembled WGS sequence"/>
</dbReference>
<protein>
    <submittedName>
        <fullName evidence="2">Uncharacterized protein</fullName>
    </submittedName>
</protein>
<proteinExistence type="predicted"/>
<evidence type="ECO:0000313" key="2">
    <source>
        <dbReference type="EMBL" id="GBB97399.1"/>
    </source>
</evidence>
<evidence type="ECO:0000256" key="1">
    <source>
        <dbReference type="SAM" id="MobiDB-lite"/>
    </source>
</evidence>
<comment type="caution">
    <text evidence="2">The sequence shown here is derived from an EMBL/GenBank/DDBJ whole genome shotgun (WGS) entry which is preliminary data.</text>
</comment>
<feature type="region of interest" description="Disordered" evidence="1">
    <location>
        <begin position="70"/>
        <end position="96"/>
    </location>
</feature>
<accession>A0A2Z6RJG1</accession>
<organism evidence="2 3">
    <name type="scientific">Rhizophagus clarus</name>
    <dbReference type="NCBI Taxonomy" id="94130"/>
    <lineage>
        <taxon>Eukaryota</taxon>
        <taxon>Fungi</taxon>
        <taxon>Fungi incertae sedis</taxon>
        <taxon>Mucoromycota</taxon>
        <taxon>Glomeromycotina</taxon>
        <taxon>Glomeromycetes</taxon>
        <taxon>Glomerales</taxon>
        <taxon>Glomeraceae</taxon>
        <taxon>Rhizophagus</taxon>
    </lineage>
</organism>
<gene>
    <name evidence="2" type="ORF">RclHR1_29890001</name>
</gene>
<feature type="compositionally biased region" description="Basic and acidic residues" evidence="1">
    <location>
        <begin position="81"/>
        <end position="96"/>
    </location>
</feature>
<dbReference type="EMBL" id="BEXD01002211">
    <property type="protein sequence ID" value="GBB97399.1"/>
    <property type="molecule type" value="Genomic_DNA"/>
</dbReference>
<evidence type="ECO:0000313" key="3">
    <source>
        <dbReference type="Proteomes" id="UP000247702"/>
    </source>
</evidence>
<feature type="compositionally biased region" description="Polar residues" evidence="1">
    <location>
        <begin position="70"/>
        <end position="79"/>
    </location>
</feature>
<reference evidence="2 3" key="1">
    <citation type="submission" date="2017-11" db="EMBL/GenBank/DDBJ databases">
        <title>The genome of Rhizophagus clarus HR1 reveals common genetic basis of auxotrophy among arbuscular mycorrhizal fungi.</title>
        <authorList>
            <person name="Kobayashi Y."/>
        </authorList>
    </citation>
    <scope>NUCLEOTIDE SEQUENCE [LARGE SCALE GENOMIC DNA]</scope>
    <source>
        <strain evidence="2 3">HR1</strain>
    </source>
</reference>
<keyword evidence="3" id="KW-1185">Reference proteome</keyword>
<dbReference type="AlphaFoldDB" id="A0A2Z6RJG1"/>
<name>A0A2Z6RJG1_9GLOM</name>